<evidence type="ECO:0000256" key="1">
    <source>
        <dbReference type="SAM" id="MobiDB-lite"/>
    </source>
</evidence>
<dbReference type="Proteomes" id="UP000479710">
    <property type="component" value="Unassembled WGS sequence"/>
</dbReference>
<name>A0A6G1DJX0_9ORYZ</name>
<feature type="region of interest" description="Disordered" evidence="1">
    <location>
        <begin position="1"/>
        <end position="46"/>
    </location>
</feature>
<dbReference type="AlphaFoldDB" id="A0A6G1DJX0"/>
<reference evidence="2 3" key="1">
    <citation type="submission" date="2019-11" db="EMBL/GenBank/DDBJ databases">
        <title>Whole genome sequence of Oryza granulata.</title>
        <authorList>
            <person name="Li W."/>
        </authorList>
    </citation>
    <scope>NUCLEOTIDE SEQUENCE [LARGE SCALE GENOMIC DNA]</scope>
    <source>
        <strain evidence="3">cv. Menghai</strain>
        <tissue evidence="2">Leaf</tissue>
    </source>
</reference>
<comment type="caution">
    <text evidence="2">The sequence shown here is derived from an EMBL/GenBank/DDBJ whole genome shotgun (WGS) entry which is preliminary data.</text>
</comment>
<organism evidence="2 3">
    <name type="scientific">Oryza meyeriana var. granulata</name>
    <dbReference type="NCBI Taxonomy" id="110450"/>
    <lineage>
        <taxon>Eukaryota</taxon>
        <taxon>Viridiplantae</taxon>
        <taxon>Streptophyta</taxon>
        <taxon>Embryophyta</taxon>
        <taxon>Tracheophyta</taxon>
        <taxon>Spermatophyta</taxon>
        <taxon>Magnoliopsida</taxon>
        <taxon>Liliopsida</taxon>
        <taxon>Poales</taxon>
        <taxon>Poaceae</taxon>
        <taxon>BOP clade</taxon>
        <taxon>Oryzoideae</taxon>
        <taxon>Oryzeae</taxon>
        <taxon>Oryzinae</taxon>
        <taxon>Oryza</taxon>
        <taxon>Oryza meyeriana</taxon>
    </lineage>
</organism>
<keyword evidence="3" id="KW-1185">Reference proteome</keyword>
<gene>
    <name evidence="2" type="ORF">E2562_012949</name>
</gene>
<proteinExistence type="predicted"/>
<protein>
    <submittedName>
        <fullName evidence="2">Uncharacterized protein</fullName>
    </submittedName>
</protein>
<sequence length="61" mass="6726">MERSAAEVSLPSRQWRLRRRHSGAGDMALMPKGDPKEGKSGSMSSGSLQNTFYDYYAVVAC</sequence>
<accession>A0A6G1DJX0</accession>
<dbReference type="EMBL" id="SPHZ02000006">
    <property type="protein sequence ID" value="KAF0912033.1"/>
    <property type="molecule type" value="Genomic_DNA"/>
</dbReference>
<evidence type="ECO:0000313" key="3">
    <source>
        <dbReference type="Proteomes" id="UP000479710"/>
    </source>
</evidence>
<evidence type="ECO:0000313" key="2">
    <source>
        <dbReference type="EMBL" id="KAF0912033.1"/>
    </source>
</evidence>